<dbReference type="RefSeq" id="WP_118944250.1">
    <property type="nucleotide sequence ID" value="NZ_CP032125.1"/>
</dbReference>
<dbReference type="Proteomes" id="UP000261704">
    <property type="component" value="Chromosome"/>
</dbReference>
<sequence length="206" mass="21743">MTRKQVKNKRSRKAGRGVLFLITGFFLASGLLRLGSGTGSAIAREVQAISHSGSQQEEAETVAPAACETGEGIGELLAALKNREARVAAQEAALVDRMQVLAAAEEGAKRNLDALSAAEQKLRATMALADSAAEDDLSRLTSVYENMKAKDAAKLFEEMDPQFSAGFLGRMRPDAAAAIFAGMTPAKAYSISVILAGRNAEVPTEK</sequence>
<reference evidence="1 2" key="1">
    <citation type="submission" date="2018-09" db="EMBL/GenBank/DDBJ databases">
        <title>Profundibacter amoris BAR1 gen. nov., sp. nov., a new member of the Roseobacter clade isolated at Lokis Castle Vent Field on the Arctic Mid-Oceanic Ridge.</title>
        <authorList>
            <person name="Le Moine Bauer S."/>
            <person name="Sjoeberg A.G."/>
            <person name="L'Haridon S."/>
            <person name="Stokke R."/>
            <person name="Roalkvam I."/>
            <person name="Steen I.H."/>
            <person name="Dahle H."/>
        </authorList>
    </citation>
    <scope>NUCLEOTIDE SEQUENCE [LARGE SCALE GENOMIC DNA]</scope>
    <source>
        <strain evidence="1 2">BAR1</strain>
    </source>
</reference>
<dbReference type="AlphaFoldDB" id="A0A347UL71"/>
<dbReference type="EMBL" id="CP032125">
    <property type="protein sequence ID" value="AXX99599.1"/>
    <property type="molecule type" value="Genomic_DNA"/>
</dbReference>
<evidence type="ECO:0000313" key="1">
    <source>
        <dbReference type="EMBL" id="AXX99599.1"/>
    </source>
</evidence>
<dbReference type="OrthoDB" id="9791432at2"/>
<proteinExistence type="predicted"/>
<organism evidence="1 2">
    <name type="scientific">Profundibacter amoris</name>
    <dbReference type="NCBI Taxonomy" id="2171755"/>
    <lineage>
        <taxon>Bacteria</taxon>
        <taxon>Pseudomonadati</taxon>
        <taxon>Pseudomonadota</taxon>
        <taxon>Alphaproteobacteria</taxon>
        <taxon>Rhodobacterales</taxon>
        <taxon>Paracoccaceae</taxon>
        <taxon>Profundibacter</taxon>
    </lineage>
</organism>
<keyword evidence="2" id="KW-1185">Reference proteome</keyword>
<dbReference type="SUPFAM" id="SSF158791">
    <property type="entry name" value="MgtE N-terminal domain-like"/>
    <property type="match status" value="1"/>
</dbReference>
<accession>A0A347UL71</accession>
<protein>
    <recommendedName>
        <fullName evidence="3">Magnesium transporter MgtE intracellular domain-containing protein</fullName>
    </recommendedName>
</protein>
<dbReference type="KEGG" id="pamo:BAR1_17675"/>
<gene>
    <name evidence="1" type="ORF">BAR1_17675</name>
</gene>
<evidence type="ECO:0000313" key="2">
    <source>
        <dbReference type="Proteomes" id="UP000261704"/>
    </source>
</evidence>
<evidence type="ECO:0008006" key="3">
    <source>
        <dbReference type="Google" id="ProtNLM"/>
    </source>
</evidence>
<name>A0A347UL71_9RHOB</name>